<dbReference type="Proteomes" id="UP000010473">
    <property type="component" value="Chromosome"/>
</dbReference>
<protein>
    <submittedName>
        <fullName evidence="3">Uncharacterized protein</fullName>
    </submittedName>
</protein>
<reference evidence="4" key="1">
    <citation type="journal article" date="2013" name="Proc. Natl. Acad. Sci. U.S.A.">
        <title>Improving the coverage of the cyanobacterial phylum using diversity-driven genome sequencing.</title>
        <authorList>
            <person name="Shih P.M."/>
            <person name="Wu D."/>
            <person name="Latifi A."/>
            <person name="Axen S.D."/>
            <person name="Fewer D.P."/>
            <person name="Talla E."/>
            <person name="Calteau A."/>
            <person name="Cai F."/>
            <person name="Tandeau de Marsac N."/>
            <person name="Rippka R."/>
            <person name="Herdman M."/>
            <person name="Sivonen K."/>
            <person name="Coursin T."/>
            <person name="Laurent T."/>
            <person name="Goodwin L."/>
            <person name="Nolan M."/>
            <person name="Davenport K.W."/>
            <person name="Han C.S."/>
            <person name="Rubin E.M."/>
            <person name="Eisen J.A."/>
            <person name="Woyke T."/>
            <person name="Gugger M."/>
            <person name="Kerfeld C.A."/>
        </authorList>
    </citation>
    <scope>NUCLEOTIDE SEQUENCE [LARGE SCALE GENOMIC DNA]</scope>
    <source>
        <strain evidence="4">ATCC 29371 / PCC 7437</strain>
    </source>
</reference>
<organism evidence="3 4">
    <name type="scientific">Stanieria cyanosphaera (strain ATCC 29371 / PCC 7437)</name>
    <dbReference type="NCBI Taxonomy" id="111780"/>
    <lineage>
        <taxon>Bacteria</taxon>
        <taxon>Bacillati</taxon>
        <taxon>Cyanobacteriota</taxon>
        <taxon>Cyanophyceae</taxon>
        <taxon>Pleurocapsales</taxon>
        <taxon>Dermocarpellaceae</taxon>
        <taxon>Stanieria</taxon>
    </lineage>
</organism>
<evidence type="ECO:0000256" key="2">
    <source>
        <dbReference type="SAM" id="Phobius"/>
    </source>
</evidence>
<dbReference type="AlphaFoldDB" id="K9XW92"/>
<evidence type="ECO:0000313" key="4">
    <source>
        <dbReference type="Proteomes" id="UP000010473"/>
    </source>
</evidence>
<dbReference type="STRING" id="111780.Sta7437_3354"/>
<feature type="transmembrane region" description="Helical" evidence="2">
    <location>
        <begin position="20"/>
        <end position="40"/>
    </location>
</feature>
<gene>
    <name evidence="3" type="ordered locus">Sta7437_3354</name>
</gene>
<evidence type="ECO:0000256" key="1">
    <source>
        <dbReference type="SAM" id="MobiDB-lite"/>
    </source>
</evidence>
<dbReference type="RefSeq" id="WP_015194522.1">
    <property type="nucleotide sequence ID" value="NC_019748.1"/>
</dbReference>
<name>K9XW92_STAC7</name>
<dbReference type="EMBL" id="CP003653">
    <property type="protein sequence ID" value="AFZ36860.1"/>
    <property type="molecule type" value="Genomic_DNA"/>
</dbReference>
<dbReference type="HOGENOM" id="CLU_2013856_0_0_3"/>
<feature type="compositionally biased region" description="Low complexity" evidence="1">
    <location>
        <begin position="113"/>
        <end position="123"/>
    </location>
</feature>
<evidence type="ECO:0000313" key="3">
    <source>
        <dbReference type="EMBL" id="AFZ36860.1"/>
    </source>
</evidence>
<feature type="region of interest" description="Disordered" evidence="1">
    <location>
        <begin position="77"/>
        <end position="123"/>
    </location>
</feature>
<dbReference type="KEGG" id="scs:Sta7437_3354"/>
<keyword evidence="2" id="KW-1133">Transmembrane helix</keyword>
<keyword evidence="2" id="KW-0812">Transmembrane</keyword>
<proteinExistence type="predicted"/>
<accession>K9XW92</accession>
<keyword evidence="4" id="KW-1185">Reference proteome</keyword>
<sequence length="123" mass="13054">MFQDLLFFNGVVTTMFTKQSLFLIPVLIIVSAGVASANNIEVKNGHTQVSIGNNGINIRNNPSPSLIDRLINWRGTRSTSTSSQSQVSSSSKCSQSSSTYSSNRSTGGGVIRSSSSATTTTCR</sequence>
<feature type="compositionally biased region" description="Low complexity" evidence="1">
    <location>
        <begin position="78"/>
        <end position="105"/>
    </location>
</feature>
<keyword evidence="2" id="KW-0472">Membrane</keyword>